<reference evidence="1" key="1">
    <citation type="submission" date="2021-03" db="EMBL/GenBank/DDBJ databases">
        <title>Revisited historic fungal species revealed as producer of novel bioactive compounds through whole genome sequencing and comparative genomics.</title>
        <authorList>
            <person name="Vignolle G.A."/>
            <person name="Hochenegger N."/>
            <person name="Mach R.L."/>
            <person name="Mach-Aigner A.R."/>
            <person name="Javad Rahimi M."/>
            <person name="Salim K.A."/>
            <person name="Chan C.M."/>
            <person name="Lim L.B.L."/>
            <person name="Cai F."/>
            <person name="Druzhinina I.S."/>
            <person name="U'Ren J.M."/>
            <person name="Derntl C."/>
        </authorList>
    </citation>
    <scope>NUCLEOTIDE SEQUENCE</scope>
    <source>
        <strain evidence="1">TUCIM 5799</strain>
    </source>
</reference>
<protein>
    <submittedName>
        <fullName evidence="1">Uncharacterized protein</fullName>
    </submittedName>
</protein>
<dbReference type="PANTHER" id="PTHR38791">
    <property type="entry name" value="ZN(II)2CYS6 TRANSCRIPTION FACTOR (EUROFUNG)-RELATED-RELATED"/>
    <property type="match status" value="1"/>
</dbReference>
<dbReference type="EMBL" id="JAFIMR010000022">
    <property type="protein sequence ID" value="KAI1865202.1"/>
    <property type="molecule type" value="Genomic_DNA"/>
</dbReference>
<dbReference type="OrthoDB" id="5201074at2759"/>
<evidence type="ECO:0000313" key="2">
    <source>
        <dbReference type="Proteomes" id="UP000829685"/>
    </source>
</evidence>
<accession>A0A9Q0AKC5</accession>
<proteinExistence type="predicted"/>
<dbReference type="AlphaFoldDB" id="A0A9Q0AKC5"/>
<evidence type="ECO:0000313" key="1">
    <source>
        <dbReference type="EMBL" id="KAI1865202.1"/>
    </source>
</evidence>
<organism evidence="1 2">
    <name type="scientific">Neoarthrinium moseri</name>
    <dbReference type="NCBI Taxonomy" id="1658444"/>
    <lineage>
        <taxon>Eukaryota</taxon>
        <taxon>Fungi</taxon>
        <taxon>Dikarya</taxon>
        <taxon>Ascomycota</taxon>
        <taxon>Pezizomycotina</taxon>
        <taxon>Sordariomycetes</taxon>
        <taxon>Xylariomycetidae</taxon>
        <taxon>Amphisphaeriales</taxon>
        <taxon>Apiosporaceae</taxon>
        <taxon>Neoarthrinium</taxon>
    </lineage>
</organism>
<gene>
    <name evidence="1" type="ORF">JX265_008249</name>
</gene>
<dbReference type="Proteomes" id="UP000829685">
    <property type="component" value="Unassembled WGS sequence"/>
</dbReference>
<sequence length="554" mass="61945">MTATTINRFETDKVSPEALGIFHDSLIPVVEGQSTSIPLTLDARPALEDQRYFHSGDWQSNHHLPNHPIRERSVEEQEKTWNGFTVTRSMQTPRLRVSPTTSTEALAFAYFRNQYLAIQPQSLDPGYLNVLRLLIRRQDMGSCLETCMATLAMATFSRRPNSRAATVKAQALYSTALKAVNESIGAAGYGGGKQTPPVRKGTSAYSSENLISNNIAGFRNHLSGAVAIIQSRGKKKFHDELGAELFMLLRFELFKTAIMRFVEPPDKYPYDWVMSIMKLVDDPCLPMAHRMLEPSRRGRLDAVIHSSIDNLLADNPYEGGPLAPLGLPSAFTTDGVMDTMTTRGVDVVEPFKEYLREARDAFSSNIHIPGHSVQDFKPRLCKSEASLYTIPSDGIPQYTWKSMEHASLSLSMCTSQLHGCNVAAKFAAKLEGLFDFKKTIEYQGMEEQARNALSTIVGSVSYLCGWGREAAGALDSHEAEIEDTREFMWPHIVVPLFSALESPFSNERERSYLASTLRYIADEKGIKLAEAMLDLYQQSPQTQPFKEAKDWHQP</sequence>
<keyword evidence="2" id="KW-1185">Reference proteome</keyword>
<dbReference type="InterPro" id="IPR053175">
    <property type="entry name" value="DHMBA_Reg_Transcription_Factor"/>
</dbReference>
<comment type="caution">
    <text evidence="1">The sequence shown here is derived from an EMBL/GenBank/DDBJ whole genome shotgun (WGS) entry which is preliminary data.</text>
</comment>
<name>A0A9Q0AKC5_9PEZI</name>